<dbReference type="Proteomes" id="UP000708208">
    <property type="component" value="Unassembled WGS sequence"/>
</dbReference>
<evidence type="ECO:0000256" key="3">
    <source>
        <dbReference type="ARBA" id="ARBA00009928"/>
    </source>
</evidence>
<dbReference type="GO" id="GO:0006582">
    <property type="term" value="P:melanin metabolic process"/>
    <property type="evidence" value="ECO:0007669"/>
    <property type="project" value="UniProtKB-ARBA"/>
</dbReference>
<protein>
    <recommendedName>
        <fullName evidence="8">Tyrosinase copper-binding domain-containing protein</fullName>
    </recommendedName>
</protein>
<organism evidence="9 10">
    <name type="scientific">Allacma fusca</name>
    <dbReference type="NCBI Taxonomy" id="39272"/>
    <lineage>
        <taxon>Eukaryota</taxon>
        <taxon>Metazoa</taxon>
        <taxon>Ecdysozoa</taxon>
        <taxon>Arthropoda</taxon>
        <taxon>Hexapoda</taxon>
        <taxon>Collembola</taxon>
        <taxon>Symphypleona</taxon>
        <taxon>Sminthuridae</taxon>
        <taxon>Allacma</taxon>
    </lineage>
</organism>
<keyword evidence="10" id="KW-1185">Reference proteome</keyword>
<dbReference type="GO" id="GO:0046872">
    <property type="term" value="F:metal ion binding"/>
    <property type="evidence" value="ECO:0007669"/>
    <property type="project" value="UniProtKB-KW"/>
</dbReference>
<evidence type="ECO:0000259" key="8">
    <source>
        <dbReference type="PROSITE" id="PS00498"/>
    </source>
</evidence>
<dbReference type="InterPro" id="IPR005203">
    <property type="entry name" value="Hemocyanin_C"/>
</dbReference>
<comment type="cofactor">
    <cofactor evidence="1">
        <name>Cu(2+)</name>
        <dbReference type="ChEBI" id="CHEBI:29036"/>
    </cofactor>
</comment>
<dbReference type="AlphaFoldDB" id="A0A8J2PE68"/>
<evidence type="ECO:0000256" key="2">
    <source>
        <dbReference type="ARBA" id="ARBA00004613"/>
    </source>
</evidence>
<dbReference type="EMBL" id="CAJVCH010421055">
    <property type="protein sequence ID" value="CAG7818443.1"/>
    <property type="molecule type" value="Genomic_DNA"/>
</dbReference>
<keyword evidence="5" id="KW-0479">Metal-binding</keyword>
<dbReference type="PANTHER" id="PTHR11511:SF4">
    <property type="entry name" value="PHENOLOXIDASE 2-RELATED"/>
    <property type="match status" value="1"/>
</dbReference>
<dbReference type="InterPro" id="IPR013788">
    <property type="entry name" value="Hemocyanin/hexamerin"/>
</dbReference>
<evidence type="ECO:0000256" key="7">
    <source>
        <dbReference type="ARBA" id="ARBA00023157"/>
    </source>
</evidence>
<evidence type="ECO:0000256" key="6">
    <source>
        <dbReference type="ARBA" id="ARBA00023008"/>
    </source>
</evidence>
<proteinExistence type="inferred from homology"/>
<sequence length="705" mass="80636">MGNAQSEYMYMFERMNEPLYFGPRGNKNAYYNIEPTWMDPSTRKTADLIRYQLAQSAIVSSLSFNVKSPRAIPDLENIKQGCKKNEVFSIFLRRHMRAASDLTDIFLAQRTRDDFFSVCAYSRDSAGMNSQLWVYAAASAATRRPDMRGLRTPPIWEILPEMFIPTEAIETARGQAALPTVMRSVVKVDRFYPNVVTIDENFTSTSRDPENRLWYFRQDLGVSSHHWHWHLVYGNPVSKPSNIGLRDRKGELFYYMHRNLVQRYNTERISNGLPYAVSLDVTTAPVLEEGYFPKLTIANSGRNWPGRQDNTRVFANYTEEPFVTSEDLRKWKDRLMTSIHRGHITATDGSRVELTPPKGIDIVAGLVENGGYASLNPDFYGSLHDEGHGMIGNAHDPYNKFNEGFGVMRSPVVAIRDPAFFRWHTFIDDLFEEHKQTLTPYTRDELVWPGVQVTNIEVSQRNGTKNTLVTSWMESDIDLTRGIDLRRSSAMNQGPVWARVTHLTHERFRYRISVQNQSRNRLPATVRIFMAPRFDENKKRIPFSRQRTLFFEMDKVSIDLAPGLNRIVRSSTDSTVTVPWEQTFQDLENYVDMDQLSSEERYCGCGWPQHMLLPRGSSAGDVFDLFVMLTDGRKDAVPNGGGDSGRCKQSVAFCGILDEKFPDAKAMGYPFDRKGRSANSHGIFTHLADDLEDFIPENSNMAAIQ</sequence>
<evidence type="ECO:0000256" key="4">
    <source>
        <dbReference type="ARBA" id="ARBA00022525"/>
    </source>
</evidence>
<dbReference type="PANTHER" id="PTHR11511">
    <property type="entry name" value="LARVAL STORAGE PROTEIN/PHENOLOXIDASE"/>
    <property type="match status" value="1"/>
</dbReference>
<dbReference type="GO" id="GO:0005576">
    <property type="term" value="C:extracellular region"/>
    <property type="evidence" value="ECO:0007669"/>
    <property type="project" value="UniProtKB-SubCell"/>
</dbReference>
<evidence type="ECO:0000256" key="1">
    <source>
        <dbReference type="ARBA" id="ARBA00001973"/>
    </source>
</evidence>
<dbReference type="Pfam" id="PF03722">
    <property type="entry name" value="Hemocyanin_N"/>
    <property type="match status" value="1"/>
</dbReference>
<reference evidence="9" key="1">
    <citation type="submission" date="2021-06" db="EMBL/GenBank/DDBJ databases">
        <authorList>
            <person name="Hodson N. C."/>
            <person name="Mongue J. A."/>
            <person name="Jaron S. K."/>
        </authorList>
    </citation>
    <scope>NUCLEOTIDE SEQUENCE</scope>
</reference>
<dbReference type="Pfam" id="PF03723">
    <property type="entry name" value="Hemocyanin_C"/>
    <property type="match status" value="1"/>
</dbReference>
<accession>A0A8J2PE68</accession>
<dbReference type="Pfam" id="PF00372">
    <property type="entry name" value="Hemocyanin_M"/>
    <property type="match status" value="1"/>
</dbReference>
<keyword evidence="7" id="KW-1015">Disulfide bond</keyword>
<evidence type="ECO:0000256" key="5">
    <source>
        <dbReference type="ARBA" id="ARBA00022723"/>
    </source>
</evidence>
<gene>
    <name evidence="9" type="ORF">AFUS01_LOCUS28949</name>
</gene>
<dbReference type="InterPro" id="IPR005204">
    <property type="entry name" value="Hemocyanin_N"/>
</dbReference>
<evidence type="ECO:0000313" key="10">
    <source>
        <dbReference type="Proteomes" id="UP000708208"/>
    </source>
</evidence>
<comment type="caution">
    <text evidence="9">The sequence shown here is derived from an EMBL/GenBank/DDBJ whole genome shotgun (WGS) entry which is preliminary data.</text>
</comment>
<evidence type="ECO:0000313" key="9">
    <source>
        <dbReference type="EMBL" id="CAG7818443.1"/>
    </source>
</evidence>
<dbReference type="InterPro" id="IPR000896">
    <property type="entry name" value="Hemocyanin/hexamerin_mid_dom"/>
</dbReference>
<dbReference type="InterPro" id="IPR002227">
    <property type="entry name" value="Tyrosinase_Cu-bd"/>
</dbReference>
<feature type="domain" description="Tyrosinase copper-binding" evidence="8">
    <location>
        <begin position="417"/>
        <end position="428"/>
    </location>
</feature>
<keyword evidence="6" id="KW-0186">Copper</keyword>
<dbReference type="PROSITE" id="PS00498">
    <property type="entry name" value="TYROSINASE_2"/>
    <property type="match status" value="1"/>
</dbReference>
<keyword evidence="4" id="KW-0964">Secreted</keyword>
<dbReference type="GO" id="GO:0004503">
    <property type="term" value="F:tyrosinase activity"/>
    <property type="evidence" value="ECO:0007669"/>
    <property type="project" value="UniProtKB-ARBA"/>
</dbReference>
<feature type="non-terminal residue" evidence="9">
    <location>
        <position position="705"/>
    </location>
</feature>
<name>A0A8J2PE68_9HEXA</name>
<comment type="subcellular location">
    <subcellularLocation>
        <location evidence="2">Secreted</location>
    </subcellularLocation>
</comment>
<comment type="similarity">
    <text evidence="3">Belongs to the tyrosinase family.</text>
</comment>
<dbReference type="OrthoDB" id="8119704at2759"/>